<name>A0A517LAU6_9PEZI</name>
<feature type="compositionally biased region" description="Polar residues" evidence="1">
    <location>
        <begin position="126"/>
        <end position="136"/>
    </location>
</feature>
<gene>
    <name evidence="2" type="ORF">FKW77_003989</name>
</gene>
<proteinExistence type="predicted"/>
<organism evidence="2 3">
    <name type="scientific">Venturia effusa</name>
    <dbReference type="NCBI Taxonomy" id="50376"/>
    <lineage>
        <taxon>Eukaryota</taxon>
        <taxon>Fungi</taxon>
        <taxon>Dikarya</taxon>
        <taxon>Ascomycota</taxon>
        <taxon>Pezizomycotina</taxon>
        <taxon>Dothideomycetes</taxon>
        <taxon>Pleosporomycetidae</taxon>
        <taxon>Venturiales</taxon>
        <taxon>Venturiaceae</taxon>
        <taxon>Venturia</taxon>
    </lineage>
</organism>
<accession>A0A517LAU6</accession>
<sequence length="188" mass="21750">MEAEYTSAMVDVQMCDSDEGHDDFLPEAQQADAILLHMLKDARLTPTALNHFLMDESTHVEYFRDIQEESLRKRKVDDIKRSAISADAAIPGTPDRPIAIPRSIIQRLPTSNPQKRKIEDVRRLNRSSGVPCQSTLDRPMAVPQSRIHKMTPQTASPEWEYVSRQDASQADQYLSQHYWRRWRDTMEE</sequence>
<dbReference type="EMBL" id="CP042192">
    <property type="protein sequence ID" value="QDS72744.1"/>
    <property type="molecule type" value="Genomic_DNA"/>
</dbReference>
<dbReference type="AlphaFoldDB" id="A0A517LAU6"/>
<evidence type="ECO:0000256" key="1">
    <source>
        <dbReference type="SAM" id="MobiDB-lite"/>
    </source>
</evidence>
<evidence type="ECO:0000313" key="3">
    <source>
        <dbReference type="Proteomes" id="UP000316270"/>
    </source>
</evidence>
<dbReference type="OrthoDB" id="3925965at2759"/>
<keyword evidence="3" id="KW-1185">Reference proteome</keyword>
<reference evidence="2 3" key="1">
    <citation type="submission" date="2019-07" db="EMBL/GenBank/DDBJ databases">
        <title>Finished genome of Venturia effusa.</title>
        <authorList>
            <person name="Young C.A."/>
            <person name="Cox M.P."/>
            <person name="Ganley A.R.D."/>
            <person name="David W.J."/>
        </authorList>
    </citation>
    <scope>NUCLEOTIDE SEQUENCE [LARGE SCALE GENOMIC DNA]</scope>
    <source>
        <strain evidence="3">albino</strain>
    </source>
</reference>
<evidence type="ECO:0000313" key="2">
    <source>
        <dbReference type="EMBL" id="QDS72744.1"/>
    </source>
</evidence>
<dbReference type="Proteomes" id="UP000316270">
    <property type="component" value="Chromosome 8"/>
</dbReference>
<protein>
    <submittedName>
        <fullName evidence="2">Uncharacterized protein</fullName>
    </submittedName>
</protein>
<feature type="region of interest" description="Disordered" evidence="1">
    <location>
        <begin position="123"/>
        <end position="170"/>
    </location>
</feature>